<evidence type="ECO:0000256" key="1">
    <source>
        <dbReference type="SAM" id="Coils"/>
    </source>
</evidence>
<feature type="coiled-coil region" evidence="1">
    <location>
        <begin position="54"/>
        <end position="109"/>
    </location>
</feature>
<name>A0A1T0CKM4_9GAMM</name>
<dbReference type="STRING" id="90241.B0682_01055"/>
<reference evidence="2 3" key="1">
    <citation type="submission" date="2017-02" db="EMBL/GenBank/DDBJ databases">
        <title>Draft genome sequence of Moraxella lincolnii CCUG 9405T type strain.</title>
        <authorList>
            <person name="Salva-Serra F."/>
            <person name="Engstrom-Jakobsson H."/>
            <person name="Thorell K."/>
            <person name="Jaen-Luchoro D."/>
            <person name="Gonzales-Siles L."/>
            <person name="Karlsson R."/>
            <person name="Yazdan S."/>
            <person name="Boulund F."/>
            <person name="Johnning A."/>
            <person name="Engstrand L."/>
            <person name="Kristiansson E."/>
            <person name="Moore E."/>
        </authorList>
    </citation>
    <scope>NUCLEOTIDE SEQUENCE [LARGE SCALE GENOMIC DNA]</scope>
    <source>
        <strain evidence="2 3">CCUG 9405</strain>
    </source>
</reference>
<gene>
    <name evidence="2" type="ORF">B0682_01055</name>
</gene>
<keyword evidence="3" id="KW-1185">Reference proteome</keyword>
<comment type="caution">
    <text evidence="2">The sequence shown here is derived from an EMBL/GenBank/DDBJ whole genome shotgun (WGS) entry which is preliminary data.</text>
</comment>
<dbReference type="AlphaFoldDB" id="A0A1T0CKM4"/>
<dbReference type="Proteomes" id="UP000191094">
    <property type="component" value="Unassembled WGS sequence"/>
</dbReference>
<evidence type="ECO:0000313" key="2">
    <source>
        <dbReference type="EMBL" id="OOS22908.1"/>
    </source>
</evidence>
<organism evidence="2 3">
    <name type="scientific">Lwoffella lincolnii</name>
    <dbReference type="NCBI Taxonomy" id="90241"/>
    <lineage>
        <taxon>Bacteria</taxon>
        <taxon>Pseudomonadati</taxon>
        <taxon>Pseudomonadota</taxon>
        <taxon>Gammaproteobacteria</taxon>
        <taxon>Moraxellales</taxon>
        <taxon>Moraxellaceae</taxon>
        <taxon>Lwoffella</taxon>
    </lineage>
</organism>
<accession>A0A1T0CKM4</accession>
<keyword evidence="1" id="KW-0175">Coiled coil</keyword>
<dbReference type="EMBL" id="MUYT01000001">
    <property type="protein sequence ID" value="OOS22908.1"/>
    <property type="molecule type" value="Genomic_DNA"/>
</dbReference>
<evidence type="ECO:0000313" key="3">
    <source>
        <dbReference type="Proteomes" id="UP000191094"/>
    </source>
</evidence>
<proteinExistence type="predicted"/>
<protein>
    <submittedName>
        <fullName evidence="2">Uncharacterized protein</fullName>
    </submittedName>
</protein>
<sequence length="240" mass="26937">MMTGLLSLFAIAILAVALLVAVFAYQFAYKQGKLDAMTESEVTADGKRLTTQSLQDIKLQNDILRTEADTAKQERDISLTSLSQLRQELEELQITNEQLQQSVDIFHRRIADSGGIRLQVIGAEIEPLPENAFEYRFDVLMVNKNGSSTPLTPTLNLLTDTSFVNVPLKPSRYQINGISRIRGRFIMPDGFNPMQVKLTLSADGQEVEQLYNWRLGKRKDNVPLSLAEIPKTNERPISPS</sequence>